<dbReference type="GO" id="GO:0005634">
    <property type="term" value="C:nucleus"/>
    <property type="evidence" value="ECO:0007669"/>
    <property type="project" value="TreeGrafter"/>
</dbReference>
<dbReference type="AlphaFoldDB" id="A0AAN7CLR3"/>
<dbReference type="GO" id="GO:0005524">
    <property type="term" value="F:ATP binding"/>
    <property type="evidence" value="ECO:0007669"/>
    <property type="project" value="UniProtKB-UniRule"/>
</dbReference>
<proteinExistence type="predicted"/>
<reference evidence="17" key="2">
    <citation type="submission" date="2023-05" db="EMBL/GenBank/DDBJ databases">
        <authorList>
            <consortium name="Lawrence Berkeley National Laboratory"/>
            <person name="Steindorff A."/>
            <person name="Hensen N."/>
            <person name="Bonometti L."/>
            <person name="Westerberg I."/>
            <person name="Brannstrom I.O."/>
            <person name="Guillou S."/>
            <person name="Cros-Aarteil S."/>
            <person name="Calhoun S."/>
            <person name="Haridas S."/>
            <person name="Kuo A."/>
            <person name="Mondo S."/>
            <person name="Pangilinan J."/>
            <person name="Riley R."/>
            <person name="Labutti K."/>
            <person name="Andreopoulos B."/>
            <person name="Lipzen A."/>
            <person name="Chen C."/>
            <person name="Yanf M."/>
            <person name="Daum C."/>
            <person name="Ng V."/>
            <person name="Clum A."/>
            <person name="Ohm R."/>
            <person name="Martin F."/>
            <person name="Silar P."/>
            <person name="Natvig D."/>
            <person name="Lalanne C."/>
            <person name="Gautier V."/>
            <person name="Ament-Velasquez S.L."/>
            <person name="Kruys A."/>
            <person name="Hutchinson M.I."/>
            <person name="Powell A.J."/>
            <person name="Barry K."/>
            <person name="Miller A.N."/>
            <person name="Grigoriev I.V."/>
            <person name="Debuchy R."/>
            <person name="Gladieux P."/>
            <person name="Thoren M.H."/>
            <person name="Johannesson H."/>
        </authorList>
    </citation>
    <scope>NUCLEOTIDE SEQUENCE</scope>
    <source>
        <strain evidence="17">CBS 359.72</strain>
    </source>
</reference>
<keyword evidence="10 15" id="KW-0067">ATP-binding</keyword>
<keyword evidence="18" id="KW-1185">Reference proteome</keyword>
<evidence type="ECO:0000256" key="3">
    <source>
        <dbReference type="ARBA" id="ARBA00012513"/>
    </source>
</evidence>
<comment type="subunit">
    <text evidence="2">Component of the EKC/KEOPS complex composed of at least BUD32, CGI121, GON7, KAE1 and PCC1; the whole complex dimerizes.</text>
</comment>
<feature type="binding site" evidence="15">
    <location>
        <position position="74"/>
    </location>
    <ligand>
        <name>ATP</name>
        <dbReference type="ChEBI" id="CHEBI:30616"/>
    </ligand>
</feature>
<evidence type="ECO:0000256" key="10">
    <source>
        <dbReference type="ARBA" id="ARBA00022840"/>
    </source>
</evidence>
<dbReference type="EMBL" id="MU857738">
    <property type="protein sequence ID" value="KAK4244449.1"/>
    <property type="molecule type" value="Genomic_DNA"/>
</dbReference>
<dbReference type="GO" id="GO:0005737">
    <property type="term" value="C:cytoplasm"/>
    <property type="evidence" value="ECO:0007669"/>
    <property type="project" value="TreeGrafter"/>
</dbReference>
<evidence type="ECO:0000313" key="17">
    <source>
        <dbReference type="EMBL" id="KAK4244449.1"/>
    </source>
</evidence>
<feature type="domain" description="Protein kinase" evidence="16">
    <location>
        <begin position="45"/>
        <end position="450"/>
    </location>
</feature>
<keyword evidence="7" id="KW-0808">Transferase</keyword>
<organism evidence="17 18">
    <name type="scientific">Corynascus novoguineensis</name>
    <dbReference type="NCBI Taxonomy" id="1126955"/>
    <lineage>
        <taxon>Eukaryota</taxon>
        <taxon>Fungi</taxon>
        <taxon>Dikarya</taxon>
        <taxon>Ascomycota</taxon>
        <taxon>Pezizomycotina</taxon>
        <taxon>Sordariomycetes</taxon>
        <taxon>Sordariomycetidae</taxon>
        <taxon>Sordariales</taxon>
        <taxon>Chaetomiaceae</taxon>
        <taxon>Corynascus</taxon>
    </lineage>
</organism>
<evidence type="ECO:0000313" key="18">
    <source>
        <dbReference type="Proteomes" id="UP001303647"/>
    </source>
</evidence>
<dbReference type="InterPro" id="IPR000719">
    <property type="entry name" value="Prot_kinase_dom"/>
</dbReference>
<comment type="function">
    <text evidence="1">Component of the EKC/KEOPS complex that is required for the formation of a threonylcarbamoyl group on adenosine at position 37 (t(6)A37) in tRNAs that read codons beginning with adenine. The complex is probably involved in the transfer of the threonylcarbamoyl moiety of threonylcarbamoyl-AMP (TC-AMP) to the N6 group of A37. BUD32 has ATPase activity in the context of the EKC/KEOPS complex and likely plays a supporting role to the catalytic subunit KAE1. The EKC/KEOPS complex also promotes both telomere uncapping and telomere elongation. The complex is required for efficient recruitment of transcriptional coactivators.</text>
</comment>
<evidence type="ECO:0000256" key="7">
    <source>
        <dbReference type="ARBA" id="ARBA00022679"/>
    </source>
</evidence>
<keyword evidence="6" id="KW-0723">Serine/threonine-protein kinase</keyword>
<evidence type="ECO:0000256" key="9">
    <source>
        <dbReference type="ARBA" id="ARBA00022777"/>
    </source>
</evidence>
<dbReference type="EC" id="2.7.11.1" evidence="3"/>
<comment type="catalytic activity">
    <reaction evidence="13">
        <text>L-threonyl-[protein] + ATP = O-phospho-L-threonyl-[protein] + ADP + H(+)</text>
        <dbReference type="Rhea" id="RHEA:46608"/>
        <dbReference type="Rhea" id="RHEA-COMP:11060"/>
        <dbReference type="Rhea" id="RHEA-COMP:11605"/>
        <dbReference type="ChEBI" id="CHEBI:15378"/>
        <dbReference type="ChEBI" id="CHEBI:30013"/>
        <dbReference type="ChEBI" id="CHEBI:30616"/>
        <dbReference type="ChEBI" id="CHEBI:61977"/>
        <dbReference type="ChEBI" id="CHEBI:456216"/>
        <dbReference type="EC" id="2.7.11.1"/>
    </reaction>
</comment>
<protein>
    <recommendedName>
        <fullName evidence="5">EKC/KEOPS complex subunit BUD32</fullName>
        <ecNumber evidence="3">2.7.11.1</ecNumber>
    </recommendedName>
    <alternativeName>
        <fullName evidence="11 12">Atypical Serine/threonine protein kinase BUD32</fullName>
    </alternativeName>
    <alternativeName>
        <fullName evidence="4">EKC/KEOPS complex subunit bud32</fullName>
    </alternativeName>
</protein>
<dbReference type="InterPro" id="IPR051334">
    <property type="entry name" value="SRPK"/>
</dbReference>
<reference evidence="17" key="1">
    <citation type="journal article" date="2023" name="Mol. Phylogenet. Evol.">
        <title>Genome-scale phylogeny and comparative genomics of the fungal order Sordariales.</title>
        <authorList>
            <person name="Hensen N."/>
            <person name="Bonometti L."/>
            <person name="Westerberg I."/>
            <person name="Brannstrom I.O."/>
            <person name="Guillou S."/>
            <person name="Cros-Aarteil S."/>
            <person name="Calhoun S."/>
            <person name="Haridas S."/>
            <person name="Kuo A."/>
            <person name="Mondo S."/>
            <person name="Pangilinan J."/>
            <person name="Riley R."/>
            <person name="LaButti K."/>
            <person name="Andreopoulos B."/>
            <person name="Lipzen A."/>
            <person name="Chen C."/>
            <person name="Yan M."/>
            <person name="Daum C."/>
            <person name="Ng V."/>
            <person name="Clum A."/>
            <person name="Steindorff A."/>
            <person name="Ohm R.A."/>
            <person name="Martin F."/>
            <person name="Silar P."/>
            <person name="Natvig D.O."/>
            <person name="Lalanne C."/>
            <person name="Gautier V."/>
            <person name="Ament-Velasquez S.L."/>
            <person name="Kruys A."/>
            <person name="Hutchinson M.I."/>
            <person name="Powell A.J."/>
            <person name="Barry K."/>
            <person name="Miller A.N."/>
            <person name="Grigoriev I.V."/>
            <person name="Debuchy R."/>
            <person name="Gladieux P."/>
            <person name="Hiltunen Thoren M."/>
            <person name="Johannesson H."/>
        </authorList>
    </citation>
    <scope>NUCLEOTIDE SEQUENCE</scope>
    <source>
        <strain evidence="17">CBS 359.72</strain>
    </source>
</reference>
<dbReference type="PROSITE" id="PS00107">
    <property type="entry name" value="PROTEIN_KINASE_ATP"/>
    <property type="match status" value="1"/>
</dbReference>
<name>A0AAN7CLR3_9PEZI</name>
<evidence type="ECO:0000256" key="11">
    <source>
        <dbReference type="ARBA" id="ARBA00030980"/>
    </source>
</evidence>
<sequence length="455" mass="50609">MAAQPKYAPSNLDHVEDLEKYWRNGFHPVHLGDKLDKVDSKRYRYGVIHKLGYGGFSTVWLAHDLINGGYVALKIVCASQSSYGVPPAVESILDSHPTKIFVTELHRFLIQGPNGHHVCQVLPVTGPSLLALSRVPYRLRPAVCKKLAREGAQALEFLHARGLCHGDFTASNLVLAVSPTLHQLSKQDLLKLLGTPLRDTVHATGPKTASAPEYVIQPADLTRLGPSYLTDSLRVVDFDQVFGFRKPLPPGIPPNPGFRLGTPIASLAPEVIIEGAAGPASDIWALGCTLFRMRAGIQLLGEWHFNMASNVLEDIFDVILGPPPPKWTRLQFRENGWPIASPRSGKDKNITTHEYGQEPLDPDEDLKAKVYGIWDENRSRPNTPGKRLKSPSIFWKVDPNVVPHWGNVDGGFPHIHPDEAAQFLHLLRRIFVYNVTQRITAAEILKHPWLARVKR</sequence>
<keyword evidence="9 17" id="KW-0418">Kinase</keyword>
<evidence type="ECO:0000256" key="8">
    <source>
        <dbReference type="ARBA" id="ARBA00022741"/>
    </source>
</evidence>
<evidence type="ECO:0000256" key="5">
    <source>
        <dbReference type="ARBA" id="ARBA00019973"/>
    </source>
</evidence>
<dbReference type="SUPFAM" id="SSF56112">
    <property type="entry name" value="Protein kinase-like (PK-like)"/>
    <property type="match status" value="1"/>
</dbReference>
<dbReference type="GO" id="GO:0000245">
    <property type="term" value="P:spliceosomal complex assembly"/>
    <property type="evidence" value="ECO:0007669"/>
    <property type="project" value="TreeGrafter"/>
</dbReference>
<dbReference type="InterPro" id="IPR008266">
    <property type="entry name" value="Tyr_kinase_AS"/>
</dbReference>
<dbReference type="GO" id="GO:0004674">
    <property type="term" value="F:protein serine/threonine kinase activity"/>
    <property type="evidence" value="ECO:0007669"/>
    <property type="project" value="UniProtKB-KW"/>
</dbReference>
<evidence type="ECO:0000256" key="14">
    <source>
        <dbReference type="ARBA" id="ARBA00048679"/>
    </source>
</evidence>
<gene>
    <name evidence="17" type="ORF">C7999DRAFT_17292</name>
</gene>
<dbReference type="Gene3D" id="1.10.510.10">
    <property type="entry name" value="Transferase(Phosphotransferase) domain 1"/>
    <property type="match status" value="1"/>
</dbReference>
<evidence type="ECO:0000256" key="13">
    <source>
        <dbReference type="ARBA" id="ARBA00047899"/>
    </source>
</evidence>
<evidence type="ECO:0000256" key="6">
    <source>
        <dbReference type="ARBA" id="ARBA00022527"/>
    </source>
</evidence>
<dbReference type="GO" id="GO:0050684">
    <property type="term" value="P:regulation of mRNA processing"/>
    <property type="evidence" value="ECO:0007669"/>
    <property type="project" value="TreeGrafter"/>
</dbReference>
<dbReference type="Gene3D" id="3.30.200.20">
    <property type="entry name" value="Phosphorylase Kinase, domain 1"/>
    <property type="match status" value="1"/>
</dbReference>
<dbReference type="PROSITE" id="PS50011">
    <property type="entry name" value="PROTEIN_KINASE_DOM"/>
    <property type="match status" value="1"/>
</dbReference>
<evidence type="ECO:0000256" key="4">
    <source>
        <dbReference type="ARBA" id="ARBA00013948"/>
    </source>
</evidence>
<evidence type="ECO:0000256" key="15">
    <source>
        <dbReference type="PROSITE-ProRule" id="PRU10141"/>
    </source>
</evidence>
<evidence type="ECO:0000256" key="12">
    <source>
        <dbReference type="ARBA" id="ARBA00033194"/>
    </source>
</evidence>
<evidence type="ECO:0000259" key="16">
    <source>
        <dbReference type="PROSITE" id="PS50011"/>
    </source>
</evidence>
<dbReference type="PROSITE" id="PS00109">
    <property type="entry name" value="PROTEIN_KINASE_TYR"/>
    <property type="match status" value="1"/>
</dbReference>
<comment type="catalytic activity">
    <reaction evidence="14">
        <text>L-seryl-[protein] + ATP = O-phospho-L-seryl-[protein] + ADP + H(+)</text>
        <dbReference type="Rhea" id="RHEA:17989"/>
        <dbReference type="Rhea" id="RHEA-COMP:9863"/>
        <dbReference type="Rhea" id="RHEA-COMP:11604"/>
        <dbReference type="ChEBI" id="CHEBI:15378"/>
        <dbReference type="ChEBI" id="CHEBI:29999"/>
        <dbReference type="ChEBI" id="CHEBI:30616"/>
        <dbReference type="ChEBI" id="CHEBI:83421"/>
        <dbReference type="ChEBI" id="CHEBI:456216"/>
        <dbReference type="EC" id="2.7.11.1"/>
    </reaction>
</comment>
<evidence type="ECO:0000256" key="2">
    <source>
        <dbReference type="ARBA" id="ARBA00011534"/>
    </source>
</evidence>
<dbReference type="Proteomes" id="UP001303647">
    <property type="component" value="Unassembled WGS sequence"/>
</dbReference>
<dbReference type="PANTHER" id="PTHR47634">
    <property type="entry name" value="PROTEIN KINASE DOMAIN-CONTAINING PROTEIN-RELATED"/>
    <property type="match status" value="1"/>
</dbReference>
<evidence type="ECO:0000256" key="1">
    <source>
        <dbReference type="ARBA" id="ARBA00003747"/>
    </source>
</evidence>
<dbReference type="PANTHER" id="PTHR47634:SF9">
    <property type="entry name" value="PROTEIN KINASE DOMAIN-CONTAINING PROTEIN-RELATED"/>
    <property type="match status" value="1"/>
</dbReference>
<dbReference type="SMART" id="SM00220">
    <property type="entry name" value="S_TKc"/>
    <property type="match status" value="1"/>
</dbReference>
<keyword evidence="8 15" id="KW-0547">Nucleotide-binding</keyword>
<dbReference type="InterPro" id="IPR011009">
    <property type="entry name" value="Kinase-like_dom_sf"/>
</dbReference>
<comment type="caution">
    <text evidence="17">The sequence shown here is derived from an EMBL/GenBank/DDBJ whole genome shotgun (WGS) entry which is preliminary data.</text>
</comment>
<dbReference type="Pfam" id="PF00069">
    <property type="entry name" value="Pkinase"/>
    <property type="match status" value="1"/>
</dbReference>
<accession>A0AAN7CLR3</accession>
<dbReference type="InterPro" id="IPR017441">
    <property type="entry name" value="Protein_kinase_ATP_BS"/>
</dbReference>